<organism evidence="1 2">
    <name type="scientific">Tamaricihabitans halophyticus</name>
    <dbReference type="NCBI Taxonomy" id="1262583"/>
    <lineage>
        <taxon>Bacteria</taxon>
        <taxon>Bacillati</taxon>
        <taxon>Actinomycetota</taxon>
        <taxon>Actinomycetes</taxon>
        <taxon>Pseudonocardiales</taxon>
        <taxon>Pseudonocardiaceae</taxon>
        <taxon>Tamaricihabitans</taxon>
    </lineage>
</organism>
<name>A0A4R2R5B8_9PSEU</name>
<accession>A0A4R2R5B8</accession>
<reference evidence="1 2" key="1">
    <citation type="submission" date="2019-03" db="EMBL/GenBank/DDBJ databases">
        <title>Genomic Encyclopedia of Type Strains, Phase IV (KMG-IV): sequencing the most valuable type-strain genomes for metagenomic binning, comparative biology and taxonomic classification.</title>
        <authorList>
            <person name="Goeker M."/>
        </authorList>
    </citation>
    <scope>NUCLEOTIDE SEQUENCE [LARGE SCALE GENOMIC DNA]</scope>
    <source>
        <strain evidence="1 2">DSM 45765</strain>
    </source>
</reference>
<dbReference type="Proteomes" id="UP000294911">
    <property type="component" value="Unassembled WGS sequence"/>
</dbReference>
<proteinExistence type="predicted"/>
<protein>
    <submittedName>
        <fullName evidence="1">Uncharacterized protein</fullName>
    </submittedName>
</protein>
<dbReference type="EMBL" id="SLXQ01000001">
    <property type="protein sequence ID" value="TCP57227.1"/>
    <property type="molecule type" value="Genomic_DNA"/>
</dbReference>
<dbReference type="OrthoDB" id="3429251at2"/>
<evidence type="ECO:0000313" key="2">
    <source>
        <dbReference type="Proteomes" id="UP000294911"/>
    </source>
</evidence>
<dbReference type="RefSeq" id="WP_132875731.1">
    <property type="nucleotide sequence ID" value="NZ_SLXQ01000001.1"/>
</dbReference>
<dbReference type="AlphaFoldDB" id="A0A4R2R5B8"/>
<evidence type="ECO:0000313" key="1">
    <source>
        <dbReference type="EMBL" id="TCP57227.1"/>
    </source>
</evidence>
<gene>
    <name evidence="1" type="ORF">EV191_1011180</name>
</gene>
<sequence length="261" mass="29011">MAAPFIRLGIQLVRLAATAGGAIARSRRNRRIARVRHQLGSWCASNGWSYRDNVPDTLLNYFDGTPFTRGTMRELRHVLTATYQDRPVLVSELGYYYPADVVQYGSGPRTRTSMRGNPGGTVQAGVVQLPAAVPRLQVARAGLLSSAAEVFGVRDLQLESVQFNQTFQIGCDIPRFAYDVLHPRTMEWLLTDPRAAEIGWRFDGPNLIGWRNGWLSGPGDVLTMANFLCELADRVPSFVYNNGWQVPAGLPHTPLRYVPLP</sequence>
<keyword evidence="2" id="KW-1185">Reference proteome</keyword>
<comment type="caution">
    <text evidence="1">The sequence shown here is derived from an EMBL/GenBank/DDBJ whole genome shotgun (WGS) entry which is preliminary data.</text>
</comment>